<feature type="region of interest" description="Disordered" evidence="1">
    <location>
        <begin position="757"/>
        <end position="790"/>
    </location>
</feature>
<evidence type="ECO:0000259" key="2">
    <source>
        <dbReference type="Pfam" id="PF22600"/>
    </source>
</evidence>
<dbReference type="RefSeq" id="XP_005822544.1">
    <property type="nucleotide sequence ID" value="XM_005822487.1"/>
</dbReference>
<dbReference type="GeneID" id="17292303"/>
<feature type="compositionally biased region" description="Low complexity" evidence="1">
    <location>
        <begin position="1300"/>
        <end position="1313"/>
    </location>
</feature>
<dbReference type="HOGENOM" id="CLU_236066_0_0_1"/>
<gene>
    <name evidence="3" type="ORF">GUITHDRAFT_118270</name>
</gene>
<dbReference type="PaxDb" id="55529-EKX35564"/>
<dbReference type="KEGG" id="gtt:GUITHDRAFT_118270"/>
<dbReference type="EMBL" id="JH993088">
    <property type="protein sequence ID" value="EKX35564.1"/>
    <property type="molecule type" value="Genomic_DNA"/>
</dbReference>
<feature type="compositionally biased region" description="Basic and acidic residues" evidence="1">
    <location>
        <begin position="16"/>
        <end position="27"/>
    </location>
</feature>
<feature type="region of interest" description="Disordered" evidence="1">
    <location>
        <begin position="1776"/>
        <end position="1814"/>
    </location>
</feature>
<feature type="region of interest" description="Disordered" evidence="1">
    <location>
        <begin position="1437"/>
        <end position="1471"/>
    </location>
</feature>
<protein>
    <recommendedName>
        <fullName evidence="2">Poly(A) RNA polymerase mitochondrial-like central palm domain-containing protein</fullName>
    </recommendedName>
</protein>
<dbReference type="Proteomes" id="UP000011087">
    <property type="component" value="Unassembled WGS sequence"/>
</dbReference>
<dbReference type="InterPro" id="IPR043519">
    <property type="entry name" value="NT_sf"/>
</dbReference>
<dbReference type="SUPFAM" id="SSF81631">
    <property type="entry name" value="PAP/OAS1 substrate-binding domain"/>
    <property type="match status" value="1"/>
</dbReference>
<name>L1IHZ2_GUITC</name>
<dbReference type="STRING" id="905079.L1IHZ2"/>
<feature type="region of interest" description="Disordered" evidence="1">
    <location>
        <begin position="1"/>
        <end position="43"/>
    </location>
</feature>
<sequence>MLRHNDTDEEEEVEKEEDKDKDKEQQQKEIGTSNAGKGAMVRRAGDGRKWRSWFSRLSISERVEVLTIRNERWISTVMAMASEEVNFRLSRSRAAAQSLKCCRFAFTDDDVTDAVNDHPRGRKANPSRPDDKTMDMLREELLRAGGSSEAVDKLLKKIAGKKSIRDGEPPDQNEDPCKKADVRQFVTVRTDPEEREGRTRAHVVLSDHLDRKMSLSSLLLSHLHVVHEDGKPTSLKPDQELVQDLNTFWEMTRVITNGGFLSRLQDADVRASDSSTEVWKEAEWLCQSGKEISTCCPSECLKLCSFTCAELVCSTFEGRMRAAEAEGRGNGARDDHVIGIGSIVCHIPRQLKMFHLVKSLVRASDELQQTSSNKQAPGGFPEDLNALITLRQICHFASHFDKSQRRNSPLRCQLQADFDATDDACWFSSFRGFCPDASTRVDLCHDSACLFSSSSPLLAPPPPPYRRMMHWILHELKESFARHNEKLITEIQHREQEEEESSKMRKKEANRKKKEKEKERKARRRAEAAKEEEAALETSQPSLFAFPRKSDKRRAKWRMLTSLIIQKTIDDEMEESRRRKKPSDWSFPDSPFLNGRFSSTPGAFSRSSSSSSSPGASNFFLPFSFSSEPEGYLRSQWGNAFLLQADVMEQDAQLKFPPSSRYSRSGFMAGKTNFSDPFLQQTCGHPLHCCSMHAGMFPSSHGSSMFSDFPLFLDERQHAAPDGKVGWKMQFNPNSQAFFGGRSDLGQLNNFFIPSSRPYDEAEKVSPPGSDGSRREAKHPNQQFPSSKFADSQMFDYLPPRMYSEEEMVESTFPPLDLSAGSSMLSTPDQSPSLRNANFSWNSPSLTSFGRAGMVPHCPQTPSLSSSEPFGEGQQELSFFFDSHNVEQLCASSDSSIRTSVTPDSMLRMEGSRQEWKETSCSPFTQQEVNLPGGSPGEPPEGAKLQEEGNPNHGGLNCENPKVRTDGMKACSSSPPPSSSPLRCFYPNQAIPSYSKFNLIEPSCRMLGKFVMGGYSNFEHVDETRSEPGDWWVKGEGVFSIDEEGMDAGTVSDSEAESQSFPHFNEVAGRRRKRQRADSNLVLKEEAHPRRTRLVSRFSTRQVASGVGMVGSLQEETVPEGEVYGAEAEAKLAGKGRKAEHAQGTDSPATPRAEGRQRSAGDGSSPMEVFTFRGSEEEGRSCSVNRTHRTRSRSLSRNGGRGLYMERGRSSTYATYLRHPLLDFPPTSHRPMAWQHPLLDLPSAFNMQDAARRLMGAWKDMDLTQQLGDEVGLRRSMSERTLLSSGNMDGRMRALARARSQPSSPLSIPLASPMDFHAPPKQGVSHLSLPMEQTMPAGIPILPDGRRQNRRGFIQPGAHPVSVRSSAAHLRGMASEPRQRDVKGRLPLNVGDILPGHLIQRLQDENESLRKSVQRLTTELCASTNVVKELSAVLSPAAKKPSEQETGEAQEAAKTQAKETEQGEEAVSSSQQTIAKTLQTLGRELMHAMLDSDMLLFSRRIQSELDRRSHYRLCAIAKIQSAASSLWPRAQCKIFGSVATSLSVPTSDVDIIVCLPKVMSRESEPSLARAGVMEGRRVIKGTLQANLAQVLANADWIQSETLKTIENAVVPVITFSTKPMSLFLDPSQHKASEEEEKISVIRLDVTFEGPDHRGLPAVRLVQSLVQDFPALKHLFFVVKSLLSDKGLDNPYTGGLTSFGLVLLVTRYLQHSNQSKKAQGVRMEPNLGAELSGFLDFYGNRFDPRSTGITIGSEAEFALHGSRKLIGRFLRRDQPFRSEVSRPATGGRVVKTSNGRRMSIEDSTPSNERSESLTAQERRYHLDPLYIENPLDSQSNVTRNCFRIYRIQRAFSDALINLRNGVLATPPSNDGRRRGGMRILDAIINCPDVS</sequence>
<proteinExistence type="predicted"/>
<feature type="compositionally biased region" description="Basic and acidic residues" evidence="1">
    <location>
        <begin position="516"/>
        <end position="533"/>
    </location>
</feature>
<dbReference type="GO" id="GO:0003729">
    <property type="term" value="F:mRNA binding"/>
    <property type="evidence" value="ECO:0007669"/>
    <property type="project" value="TreeGrafter"/>
</dbReference>
<dbReference type="PANTHER" id="PTHR23092:SF48">
    <property type="entry name" value="NUCLEOTIDYLTRANSFERASE FAMILY PROTEIN"/>
    <property type="match status" value="1"/>
</dbReference>
<feature type="region of interest" description="Disordered" evidence="1">
    <location>
        <begin position="1299"/>
        <end position="1363"/>
    </location>
</feature>
<evidence type="ECO:0000313" key="4">
    <source>
        <dbReference type="EnsemblProtists" id="EKX35564"/>
    </source>
</evidence>
<dbReference type="InterPro" id="IPR045862">
    <property type="entry name" value="Trf4-like"/>
</dbReference>
<accession>L1IHZ2</accession>
<dbReference type="PANTHER" id="PTHR23092">
    <property type="entry name" value="POLY(A) RNA POLYMERASE"/>
    <property type="match status" value="1"/>
</dbReference>
<dbReference type="GO" id="GO:0031499">
    <property type="term" value="C:TRAMP complex"/>
    <property type="evidence" value="ECO:0007669"/>
    <property type="project" value="TreeGrafter"/>
</dbReference>
<feature type="compositionally biased region" description="Polar residues" evidence="1">
    <location>
        <begin position="1790"/>
        <end position="1806"/>
    </location>
</feature>
<feature type="region of interest" description="Disordered" evidence="1">
    <location>
        <begin position="913"/>
        <end position="958"/>
    </location>
</feature>
<dbReference type="SUPFAM" id="SSF81301">
    <property type="entry name" value="Nucleotidyltransferase"/>
    <property type="match status" value="1"/>
</dbReference>
<dbReference type="GO" id="GO:0043634">
    <property type="term" value="P:polyadenylation-dependent ncRNA catabolic process"/>
    <property type="evidence" value="ECO:0007669"/>
    <property type="project" value="TreeGrafter"/>
</dbReference>
<feature type="compositionally biased region" description="Polar residues" evidence="1">
    <location>
        <begin position="780"/>
        <end position="790"/>
    </location>
</feature>
<dbReference type="GO" id="GO:0031123">
    <property type="term" value="P:RNA 3'-end processing"/>
    <property type="evidence" value="ECO:0007669"/>
    <property type="project" value="TreeGrafter"/>
</dbReference>
<feature type="region of interest" description="Disordered" evidence="1">
    <location>
        <begin position="1130"/>
        <end position="1204"/>
    </location>
</feature>
<feature type="compositionally biased region" description="Polar residues" evidence="1">
    <location>
        <begin position="919"/>
        <end position="929"/>
    </location>
</feature>
<dbReference type="Gene3D" id="1.10.1410.10">
    <property type="match status" value="1"/>
</dbReference>
<feature type="region of interest" description="Disordered" evidence="1">
    <location>
        <begin position="492"/>
        <end position="538"/>
    </location>
</feature>
<keyword evidence="5" id="KW-1185">Reference proteome</keyword>
<dbReference type="Gene3D" id="3.30.460.10">
    <property type="entry name" value="Beta Polymerase, domain 2"/>
    <property type="match status" value="1"/>
</dbReference>
<evidence type="ECO:0000313" key="3">
    <source>
        <dbReference type="EMBL" id="EKX35564.1"/>
    </source>
</evidence>
<feature type="region of interest" description="Disordered" evidence="1">
    <location>
        <begin position="571"/>
        <end position="592"/>
    </location>
</feature>
<reference evidence="5" key="2">
    <citation type="submission" date="2012-11" db="EMBL/GenBank/DDBJ databases">
        <authorList>
            <person name="Kuo A."/>
            <person name="Curtis B.A."/>
            <person name="Tanifuji G."/>
            <person name="Burki F."/>
            <person name="Gruber A."/>
            <person name="Irimia M."/>
            <person name="Maruyama S."/>
            <person name="Arias M.C."/>
            <person name="Ball S.G."/>
            <person name="Gile G.H."/>
            <person name="Hirakawa Y."/>
            <person name="Hopkins J.F."/>
            <person name="Rensing S.A."/>
            <person name="Schmutz J."/>
            <person name="Symeonidi A."/>
            <person name="Elias M."/>
            <person name="Eveleigh R.J."/>
            <person name="Herman E.K."/>
            <person name="Klute M.J."/>
            <person name="Nakayama T."/>
            <person name="Obornik M."/>
            <person name="Reyes-Prieto A."/>
            <person name="Armbrust E.V."/>
            <person name="Aves S.J."/>
            <person name="Beiko R.G."/>
            <person name="Coutinho P."/>
            <person name="Dacks J.B."/>
            <person name="Durnford D.G."/>
            <person name="Fast N.M."/>
            <person name="Green B.R."/>
            <person name="Grisdale C."/>
            <person name="Hempe F."/>
            <person name="Henrissat B."/>
            <person name="Hoppner M.P."/>
            <person name="Ishida K.-I."/>
            <person name="Kim E."/>
            <person name="Koreny L."/>
            <person name="Kroth P.G."/>
            <person name="Liu Y."/>
            <person name="Malik S.-B."/>
            <person name="Maier U.G."/>
            <person name="McRose D."/>
            <person name="Mock T."/>
            <person name="Neilson J.A."/>
            <person name="Onodera N.T."/>
            <person name="Poole A.M."/>
            <person name="Pritham E.J."/>
            <person name="Richards T.A."/>
            <person name="Rocap G."/>
            <person name="Roy S.W."/>
            <person name="Sarai C."/>
            <person name="Schaack S."/>
            <person name="Shirato S."/>
            <person name="Slamovits C.H."/>
            <person name="Spencer D.F."/>
            <person name="Suzuki S."/>
            <person name="Worden A.Z."/>
            <person name="Zauner S."/>
            <person name="Barry K."/>
            <person name="Bell C."/>
            <person name="Bharti A.K."/>
            <person name="Crow J.A."/>
            <person name="Grimwood J."/>
            <person name="Kramer R."/>
            <person name="Lindquist E."/>
            <person name="Lucas S."/>
            <person name="Salamov A."/>
            <person name="McFadden G.I."/>
            <person name="Lane C.E."/>
            <person name="Keeling P.J."/>
            <person name="Gray M.W."/>
            <person name="Grigoriev I.V."/>
            <person name="Archibald J.M."/>
        </authorList>
    </citation>
    <scope>NUCLEOTIDE SEQUENCE</scope>
    <source>
        <strain evidence="5">CCMP2712</strain>
    </source>
</reference>
<feature type="compositionally biased region" description="Basic residues" evidence="1">
    <location>
        <begin position="504"/>
        <end position="515"/>
    </location>
</feature>
<dbReference type="EnsemblProtists" id="EKX35564">
    <property type="protein sequence ID" value="EKX35564"/>
    <property type="gene ID" value="GUITHDRAFT_118270"/>
</dbReference>
<dbReference type="GO" id="GO:0005730">
    <property type="term" value="C:nucleolus"/>
    <property type="evidence" value="ECO:0007669"/>
    <property type="project" value="TreeGrafter"/>
</dbReference>
<dbReference type="eggNOG" id="KOG1906">
    <property type="taxonomic scope" value="Eukaryota"/>
</dbReference>
<reference evidence="4" key="3">
    <citation type="submission" date="2016-03" db="UniProtKB">
        <authorList>
            <consortium name="EnsemblProtists"/>
        </authorList>
    </citation>
    <scope>IDENTIFICATION</scope>
</reference>
<feature type="compositionally biased region" description="Basic and acidic residues" evidence="1">
    <location>
        <begin position="1130"/>
        <end position="1143"/>
    </location>
</feature>
<feature type="domain" description="Poly(A) RNA polymerase mitochondrial-like central palm" evidence="2">
    <location>
        <begin position="1509"/>
        <end position="1625"/>
    </location>
</feature>
<reference evidence="3 5" key="1">
    <citation type="journal article" date="2012" name="Nature">
        <title>Algal genomes reveal evolutionary mosaicism and the fate of nucleomorphs.</title>
        <authorList>
            <consortium name="DOE Joint Genome Institute"/>
            <person name="Curtis B.A."/>
            <person name="Tanifuji G."/>
            <person name="Burki F."/>
            <person name="Gruber A."/>
            <person name="Irimia M."/>
            <person name="Maruyama S."/>
            <person name="Arias M.C."/>
            <person name="Ball S.G."/>
            <person name="Gile G.H."/>
            <person name="Hirakawa Y."/>
            <person name="Hopkins J.F."/>
            <person name="Kuo A."/>
            <person name="Rensing S.A."/>
            <person name="Schmutz J."/>
            <person name="Symeonidi A."/>
            <person name="Elias M."/>
            <person name="Eveleigh R.J."/>
            <person name="Herman E.K."/>
            <person name="Klute M.J."/>
            <person name="Nakayama T."/>
            <person name="Obornik M."/>
            <person name="Reyes-Prieto A."/>
            <person name="Armbrust E.V."/>
            <person name="Aves S.J."/>
            <person name="Beiko R.G."/>
            <person name="Coutinho P."/>
            <person name="Dacks J.B."/>
            <person name="Durnford D.G."/>
            <person name="Fast N.M."/>
            <person name="Green B.R."/>
            <person name="Grisdale C.J."/>
            <person name="Hempel F."/>
            <person name="Henrissat B."/>
            <person name="Hoppner M.P."/>
            <person name="Ishida K."/>
            <person name="Kim E."/>
            <person name="Koreny L."/>
            <person name="Kroth P.G."/>
            <person name="Liu Y."/>
            <person name="Malik S.B."/>
            <person name="Maier U.G."/>
            <person name="McRose D."/>
            <person name="Mock T."/>
            <person name="Neilson J.A."/>
            <person name="Onodera N.T."/>
            <person name="Poole A.M."/>
            <person name="Pritham E.J."/>
            <person name="Richards T.A."/>
            <person name="Rocap G."/>
            <person name="Roy S.W."/>
            <person name="Sarai C."/>
            <person name="Schaack S."/>
            <person name="Shirato S."/>
            <person name="Slamovits C.H."/>
            <person name="Spencer D.F."/>
            <person name="Suzuki S."/>
            <person name="Worden A.Z."/>
            <person name="Zauner S."/>
            <person name="Barry K."/>
            <person name="Bell C."/>
            <person name="Bharti A.K."/>
            <person name="Crow J.A."/>
            <person name="Grimwood J."/>
            <person name="Kramer R."/>
            <person name="Lindquist E."/>
            <person name="Lucas S."/>
            <person name="Salamov A."/>
            <person name="McFadden G.I."/>
            <person name="Lane C.E."/>
            <person name="Keeling P.J."/>
            <person name="Gray M.W."/>
            <person name="Grigoriev I.V."/>
            <person name="Archibald J.M."/>
        </authorList>
    </citation>
    <scope>NUCLEOTIDE SEQUENCE</scope>
    <source>
        <strain evidence="3 5">CCMP2712</strain>
    </source>
</reference>
<dbReference type="Pfam" id="PF22600">
    <property type="entry name" value="MTPAP-like_central"/>
    <property type="match status" value="1"/>
</dbReference>
<dbReference type="GO" id="GO:1990817">
    <property type="term" value="F:poly(A) RNA polymerase activity"/>
    <property type="evidence" value="ECO:0007669"/>
    <property type="project" value="InterPro"/>
</dbReference>
<organism evidence="3">
    <name type="scientific">Guillardia theta (strain CCMP2712)</name>
    <name type="common">Cryptophyte</name>
    <dbReference type="NCBI Taxonomy" id="905079"/>
    <lineage>
        <taxon>Eukaryota</taxon>
        <taxon>Cryptophyceae</taxon>
        <taxon>Pyrenomonadales</taxon>
        <taxon>Geminigeraceae</taxon>
        <taxon>Guillardia</taxon>
    </lineage>
</organism>
<dbReference type="InterPro" id="IPR054708">
    <property type="entry name" value="MTPAP-like_central"/>
</dbReference>
<dbReference type="OrthoDB" id="273917at2759"/>
<evidence type="ECO:0000313" key="5">
    <source>
        <dbReference type="Proteomes" id="UP000011087"/>
    </source>
</evidence>
<evidence type="ECO:0000256" key="1">
    <source>
        <dbReference type="SAM" id="MobiDB-lite"/>
    </source>
</evidence>